<organism evidence="2 3">
    <name type="scientific">Equus przewalskii</name>
    <name type="common">Przewalski's horse</name>
    <name type="synonym">Equus caballus przewalskii</name>
    <dbReference type="NCBI Taxonomy" id="9798"/>
    <lineage>
        <taxon>Eukaryota</taxon>
        <taxon>Metazoa</taxon>
        <taxon>Chordata</taxon>
        <taxon>Craniata</taxon>
        <taxon>Vertebrata</taxon>
        <taxon>Euteleostomi</taxon>
        <taxon>Mammalia</taxon>
        <taxon>Eutheria</taxon>
        <taxon>Laurasiatheria</taxon>
        <taxon>Perissodactyla</taxon>
        <taxon>Equidae</taxon>
        <taxon>Equus</taxon>
    </lineage>
</organism>
<feature type="domain" description="KRAB" evidence="1">
    <location>
        <begin position="4"/>
        <end position="78"/>
    </location>
</feature>
<dbReference type="CDD" id="cd07765">
    <property type="entry name" value="KRAB_A-box"/>
    <property type="match status" value="1"/>
</dbReference>
<evidence type="ECO:0000313" key="4">
    <source>
        <dbReference type="RefSeq" id="XP_070481538.1"/>
    </source>
</evidence>
<keyword evidence="2" id="KW-1185">Reference proteome</keyword>
<dbReference type="PANTHER" id="PTHR23232">
    <property type="entry name" value="KRAB DOMAIN C2H2 ZINC FINGER"/>
    <property type="match status" value="1"/>
</dbReference>
<protein>
    <submittedName>
        <fullName evidence="3">Zinc finger protein 124-like isoform X3</fullName>
    </submittedName>
    <submittedName>
        <fullName evidence="4">Zinc finger protein 124-like isoform X4</fullName>
    </submittedName>
</protein>
<dbReference type="SMART" id="SM00349">
    <property type="entry name" value="KRAB"/>
    <property type="match status" value="1"/>
</dbReference>
<dbReference type="GeneID" id="103558044"/>
<evidence type="ECO:0000313" key="2">
    <source>
        <dbReference type="Proteomes" id="UP001652662"/>
    </source>
</evidence>
<dbReference type="RefSeq" id="XP_070481538.1">
    <property type="nucleotide sequence ID" value="XM_070625437.1"/>
</dbReference>
<sequence length="93" mass="10625">MDSVTIEDVAVNFTPEEWALLDSSQKRLYRDVMWETFRILASIGRTWKDHGVEDQYKNQGQKLSPGFAALDPGYGPVHHLSSHAVKSYCRQTL</sequence>
<name>A0ABM4PWG2_EQUPR</name>
<reference evidence="3 4" key="1">
    <citation type="submission" date="2025-05" db="UniProtKB">
        <authorList>
            <consortium name="RefSeq"/>
        </authorList>
    </citation>
    <scope>IDENTIFICATION</scope>
    <source>
        <tissue evidence="3 4">Blood</tissue>
    </source>
</reference>
<accession>A0ABM4PWG2</accession>
<dbReference type="InterPro" id="IPR001909">
    <property type="entry name" value="KRAB"/>
</dbReference>
<dbReference type="PANTHER" id="PTHR23232:SF142">
    <property type="entry name" value="GASTRULA ZINC FINGER PROTEIN XLCGF57.1-LIKE-RELATED"/>
    <property type="match status" value="1"/>
</dbReference>
<dbReference type="InterPro" id="IPR050169">
    <property type="entry name" value="Krueppel_C2H2_ZnF"/>
</dbReference>
<dbReference type="RefSeq" id="XP_070481536.1">
    <property type="nucleotide sequence ID" value="XM_070625435.1"/>
</dbReference>
<dbReference type="InterPro" id="IPR036051">
    <property type="entry name" value="KRAB_dom_sf"/>
</dbReference>
<proteinExistence type="predicted"/>
<evidence type="ECO:0000259" key="1">
    <source>
        <dbReference type="PROSITE" id="PS50805"/>
    </source>
</evidence>
<evidence type="ECO:0000313" key="3">
    <source>
        <dbReference type="RefSeq" id="XP_070481536.1"/>
    </source>
</evidence>
<gene>
    <name evidence="3 4" type="primary">LOC103558044</name>
</gene>
<dbReference type="Gene3D" id="6.10.140.140">
    <property type="match status" value="1"/>
</dbReference>
<dbReference type="Pfam" id="PF01352">
    <property type="entry name" value="KRAB"/>
    <property type="match status" value="1"/>
</dbReference>
<dbReference type="SUPFAM" id="SSF109640">
    <property type="entry name" value="KRAB domain (Kruppel-associated box)"/>
    <property type="match status" value="1"/>
</dbReference>
<dbReference type="PROSITE" id="PS50805">
    <property type="entry name" value="KRAB"/>
    <property type="match status" value="1"/>
</dbReference>
<dbReference type="Proteomes" id="UP001652662">
    <property type="component" value="Chromosome 6"/>
</dbReference>